<organism evidence="1 2">
    <name type="scientific">Flammeovirga pacifica</name>
    <dbReference type="NCBI Taxonomy" id="915059"/>
    <lineage>
        <taxon>Bacteria</taxon>
        <taxon>Pseudomonadati</taxon>
        <taxon>Bacteroidota</taxon>
        <taxon>Cytophagia</taxon>
        <taxon>Cytophagales</taxon>
        <taxon>Flammeovirgaceae</taxon>
        <taxon>Flammeovirga</taxon>
    </lineage>
</organism>
<dbReference type="Pfam" id="PF12897">
    <property type="entry name" value="Asp_aminotransf"/>
    <property type="match status" value="1"/>
</dbReference>
<dbReference type="InterPro" id="IPR015421">
    <property type="entry name" value="PyrdxlP-dep_Trfase_major"/>
</dbReference>
<dbReference type="PANTHER" id="PTHR43799">
    <property type="entry name" value="AMINOTRANSFERASE, PUTATIVE-RELATED"/>
    <property type="match status" value="1"/>
</dbReference>
<comment type="caution">
    <text evidence="1">The sequence shown here is derived from an EMBL/GenBank/DDBJ whole genome shotgun (WGS) entry which is preliminary data.</text>
</comment>
<dbReference type="Proteomes" id="UP000179797">
    <property type="component" value="Unassembled WGS sequence"/>
</dbReference>
<dbReference type="AlphaFoldDB" id="A0A1S1Z4Q9"/>
<dbReference type="InterPro" id="IPR015424">
    <property type="entry name" value="PyrdxlP-dep_Trfase"/>
</dbReference>
<reference evidence="1 2" key="1">
    <citation type="journal article" date="2012" name="Int. J. Syst. Evol. Microbiol.">
        <title>Flammeovirga pacifica sp. nov., isolated from deep-sea sediment.</title>
        <authorList>
            <person name="Xu H."/>
            <person name="Fu Y."/>
            <person name="Yang N."/>
            <person name="Ding Z."/>
            <person name="Lai Q."/>
            <person name="Zeng R."/>
        </authorList>
    </citation>
    <scope>NUCLEOTIDE SEQUENCE [LARGE SCALE GENOMIC DNA]</scope>
    <source>
        <strain evidence="2">DSM 24597 / LMG 26175 / WPAGA1</strain>
    </source>
</reference>
<dbReference type="InterPro" id="IPR015422">
    <property type="entry name" value="PyrdxlP-dep_Trfase_small"/>
</dbReference>
<dbReference type="PANTHER" id="PTHR43799:SF1">
    <property type="entry name" value="ASPARTATE AMINOTRANSFERASE"/>
    <property type="match status" value="1"/>
</dbReference>
<evidence type="ECO:0000313" key="1">
    <source>
        <dbReference type="EMBL" id="OHX68274.1"/>
    </source>
</evidence>
<keyword evidence="1" id="KW-0032">Aminotransferase</keyword>
<name>A0A1S1Z4Q9_FLAPC</name>
<accession>A0A1S1Z4Q9</accession>
<proteinExistence type="predicted"/>
<dbReference type="Gene3D" id="3.40.640.10">
    <property type="entry name" value="Type I PLP-dependent aspartate aminotransferase-like (Major domain)"/>
    <property type="match status" value="1"/>
</dbReference>
<dbReference type="Gene3D" id="3.90.1150.10">
    <property type="entry name" value="Aspartate Aminotransferase, domain 1"/>
    <property type="match status" value="1"/>
</dbReference>
<keyword evidence="2" id="KW-1185">Reference proteome</keyword>
<keyword evidence="1" id="KW-0808">Transferase</keyword>
<protein>
    <submittedName>
        <fullName evidence="1">Aminotransferase</fullName>
    </submittedName>
</protein>
<dbReference type="SUPFAM" id="SSF53383">
    <property type="entry name" value="PLP-dependent transferases"/>
    <property type="match status" value="1"/>
</dbReference>
<dbReference type="InterPro" id="IPR024551">
    <property type="entry name" value="AspAT_Ic"/>
</dbReference>
<dbReference type="STRING" id="915059.NH26_18940"/>
<dbReference type="EMBL" id="JRYR02000001">
    <property type="protein sequence ID" value="OHX68274.1"/>
    <property type="molecule type" value="Genomic_DNA"/>
</dbReference>
<sequence>MASLTKKELQKKYQEYKEQGLALDMTRGKPGVEQLDLSLPMLDLVTSKDYKTVAGADTRNYGGLDGIPEMKEIFKDFLEVSSTDEVIVGGNSSLTLMHDTISHAVTHGFPESKKPWGEQKVKFLCPSPGYDRHYSICEHFGIEMITVPMTSKGPDMDVVEKLVAEDKAIKGIWVVPKYSNPTGITCSKKTVKRLATMKTAAKDFRIMYDNAYTVHHLSKEQDELENILDLAKEAGTENRVLIFGSFSKISFAGAGVAAMGAAKVNIDWMKGHLSMSTIGPDKLNQIRHTRFFKDMKGVEKHMKKHAKIIAPKFEAVDEILEKELGGKGIASWTKPNGGYFISLDVPKGCAKEVVKLAAEAGVKLTAAGATFPYKNDPKDENIRIAPTLPSMGEIKLATRVLAVCVQLAAAKK</sequence>
<dbReference type="RefSeq" id="WP_044223567.1">
    <property type="nucleotide sequence ID" value="NZ_JRYR02000001.1"/>
</dbReference>
<dbReference type="GO" id="GO:0004069">
    <property type="term" value="F:L-aspartate:2-oxoglutarate aminotransferase activity"/>
    <property type="evidence" value="ECO:0007669"/>
    <property type="project" value="InterPro"/>
</dbReference>
<evidence type="ECO:0000313" key="2">
    <source>
        <dbReference type="Proteomes" id="UP000179797"/>
    </source>
</evidence>
<dbReference type="OrthoDB" id="594134at2"/>
<gene>
    <name evidence="1" type="ORF">NH26_18940</name>
</gene>
<dbReference type="CDD" id="cd00609">
    <property type="entry name" value="AAT_like"/>
    <property type="match status" value="1"/>
</dbReference>